<proteinExistence type="predicted"/>
<name>A0A0F9KDH0_9ZZZZ</name>
<protein>
    <recommendedName>
        <fullName evidence="2">PARP-type domain-containing protein</fullName>
    </recommendedName>
</protein>
<gene>
    <name evidence="1" type="ORF">LCGC14_1341490</name>
</gene>
<dbReference type="EMBL" id="LAZR01008209">
    <property type="protein sequence ID" value="KKM80269.1"/>
    <property type="molecule type" value="Genomic_DNA"/>
</dbReference>
<comment type="caution">
    <text evidence="1">The sequence shown here is derived from an EMBL/GenBank/DDBJ whole genome shotgun (WGS) entry which is preliminary data.</text>
</comment>
<evidence type="ECO:0008006" key="2">
    <source>
        <dbReference type="Google" id="ProtNLM"/>
    </source>
</evidence>
<accession>A0A0F9KDH0</accession>
<reference evidence="1" key="1">
    <citation type="journal article" date="2015" name="Nature">
        <title>Complex archaea that bridge the gap between prokaryotes and eukaryotes.</title>
        <authorList>
            <person name="Spang A."/>
            <person name="Saw J.H."/>
            <person name="Jorgensen S.L."/>
            <person name="Zaremba-Niedzwiedzka K."/>
            <person name="Martijn J."/>
            <person name="Lind A.E."/>
            <person name="van Eijk R."/>
            <person name="Schleper C."/>
            <person name="Guy L."/>
            <person name="Ettema T.J."/>
        </authorList>
    </citation>
    <scope>NUCLEOTIDE SEQUENCE</scope>
</reference>
<organism evidence="1">
    <name type="scientific">marine sediment metagenome</name>
    <dbReference type="NCBI Taxonomy" id="412755"/>
    <lineage>
        <taxon>unclassified sequences</taxon>
        <taxon>metagenomes</taxon>
        <taxon>ecological metagenomes</taxon>
    </lineage>
</organism>
<dbReference type="AlphaFoldDB" id="A0A0F9KDH0"/>
<evidence type="ECO:0000313" key="1">
    <source>
        <dbReference type="EMBL" id="KKM80269.1"/>
    </source>
</evidence>
<sequence>MTQLVRKNLCFLCRKAIKKHEGERKIRATIAGIEIKKVIHLRCLVDIKPPWRVVTNW</sequence>